<dbReference type="EMBL" id="JARBHB010000006">
    <property type="protein sequence ID" value="KAJ8881503.1"/>
    <property type="molecule type" value="Genomic_DNA"/>
</dbReference>
<dbReference type="Proteomes" id="UP001159363">
    <property type="component" value="Chromosome 5"/>
</dbReference>
<evidence type="ECO:0000313" key="2">
    <source>
        <dbReference type="EMBL" id="KAJ8881503.1"/>
    </source>
</evidence>
<organism evidence="2 3">
    <name type="scientific">Dryococelus australis</name>
    <dbReference type="NCBI Taxonomy" id="614101"/>
    <lineage>
        <taxon>Eukaryota</taxon>
        <taxon>Metazoa</taxon>
        <taxon>Ecdysozoa</taxon>
        <taxon>Arthropoda</taxon>
        <taxon>Hexapoda</taxon>
        <taxon>Insecta</taxon>
        <taxon>Pterygota</taxon>
        <taxon>Neoptera</taxon>
        <taxon>Polyneoptera</taxon>
        <taxon>Phasmatodea</taxon>
        <taxon>Verophasmatodea</taxon>
        <taxon>Anareolatae</taxon>
        <taxon>Phasmatidae</taxon>
        <taxon>Eurycanthinae</taxon>
        <taxon>Dryococelus</taxon>
    </lineage>
</organism>
<protein>
    <submittedName>
        <fullName evidence="2">Uncharacterized protein</fullName>
    </submittedName>
</protein>
<feature type="region of interest" description="Disordered" evidence="1">
    <location>
        <begin position="444"/>
        <end position="478"/>
    </location>
</feature>
<keyword evidence="3" id="KW-1185">Reference proteome</keyword>
<reference evidence="2 3" key="1">
    <citation type="submission" date="2023-02" db="EMBL/GenBank/DDBJ databases">
        <title>LHISI_Scaffold_Assembly.</title>
        <authorList>
            <person name="Stuart O.P."/>
            <person name="Cleave R."/>
            <person name="Magrath M.J.L."/>
            <person name="Mikheyev A.S."/>
        </authorList>
    </citation>
    <scope>NUCLEOTIDE SEQUENCE [LARGE SCALE GENOMIC DNA]</scope>
    <source>
        <strain evidence="2">Daus_M_001</strain>
        <tissue evidence="2">Leg muscle</tissue>
    </source>
</reference>
<evidence type="ECO:0000313" key="3">
    <source>
        <dbReference type="Proteomes" id="UP001159363"/>
    </source>
</evidence>
<proteinExistence type="predicted"/>
<name>A0ABQ9HAZ7_9NEOP</name>
<evidence type="ECO:0000256" key="1">
    <source>
        <dbReference type="SAM" id="MobiDB-lite"/>
    </source>
</evidence>
<feature type="compositionally biased region" description="Polar residues" evidence="1">
    <location>
        <begin position="452"/>
        <end position="462"/>
    </location>
</feature>
<sequence>MAFVIVTDLTQHSPGVILGNNGKQKSGWPDRELNPGPTEYESRKLPLRHPAWWRCTIRVCTPCSRFGLAVYVASWASAWILCSAARCGHGGLLLKLGPRSSGWAAVGRSLQDRRQSAATVIVTGPVHLVTVAQRWENMLIDAIHVNIICMAAHSASPQQAPALYGVLPRSVSSATSVSVLQQSASEFKEGHPKGLKTKCKDPFNMGTVKDAPSLSLQVEARGQYLMLCQSCVTMTQLRNKCERDRTVFDVKKEDRGKKSTLGEGSVGAVLHTFICSPGKSKYIRQAARESGVCKASVYHISKQIRWRVNIPKLLHTINEDDPDKQVEFCDVVCLPEDLQGHSLTEQWQIILLNKPPAPSREDHTSTRTCHWRAAHILPVPAEEIRDDSTAPASWNSQHLRTRLTPMHFAPPNSSELLFEISIEGLAWPMLFSLCSSTAFFRVGGSHQEDSPTRNTSLLQQPLKTPPPAVTDPSSSFWKTQPPPEVLKTALCPLPPPPPPVTIPVPGSVIPYSNTASFEVGTELELLKLIKLLWRPHPGFQSGSSSSIHTFCTPLLLGPDKRNNSCASHCKSEYSAKHSREGITPQPISLPEPAAVPPPAELLCQPSRRNPHPPSHIKVKSLVVKRVVSVAVDFVLTRQPTRPVLYKGKGPTRH</sequence>
<accession>A0ABQ9HAZ7</accession>
<comment type="caution">
    <text evidence="2">The sequence shown here is derived from an EMBL/GenBank/DDBJ whole genome shotgun (WGS) entry which is preliminary data.</text>
</comment>
<feature type="region of interest" description="Disordered" evidence="1">
    <location>
        <begin position="20"/>
        <end position="40"/>
    </location>
</feature>
<gene>
    <name evidence="2" type="ORF">PR048_017985</name>
</gene>